<dbReference type="AlphaFoldDB" id="G0UZP9"/>
<evidence type="ECO:0000256" key="2">
    <source>
        <dbReference type="SAM" id="Phobius"/>
    </source>
</evidence>
<feature type="transmembrane region" description="Helical" evidence="2">
    <location>
        <begin position="53"/>
        <end position="72"/>
    </location>
</feature>
<evidence type="ECO:0000313" key="3">
    <source>
        <dbReference type="EMBL" id="CCC94868.1"/>
    </source>
</evidence>
<keyword evidence="2" id="KW-0812">Transmembrane</keyword>
<accession>G0UZP9</accession>
<organism evidence="3">
    <name type="scientific">Trypanosoma congolense (strain IL3000)</name>
    <dbReference type="NCBI Taxonomy" id="1068625"/>
    <lineage>
        <taxon>Eukaryota</taxon>
        <taxon>Discoba</taxon>
        <taxon>Euglenozoa</taxon>
        <taxon>Kinetoplastea</taxon>
        <taxon>Metakinetoplastina</taxon>
        <taxon>Trypanosomatida</taxon>
        <taxon>Trypanosomatidae</taxon>
        <taxon>Trypanosoma</taxon>
        <taxon>Nannomonas</taxon>
    </lineage>
</organism>
<reference evidence="3" key="1">
    <citation type="journal article" date="2012" name="Proc. Natl. Acad. Sci. U.S.A.">
        <title>Antigenic diversity is generated by distinct evolutionary mechanisms in African trypanosome species.</title>
        <authorList>
            <person name="Jackson A.P."/>
            <person name="Berry A."/>
            <person name="Aslett M."/>
            <person name="Allison H.C."/>
            <person name="Burton P."/>
            <person name="Vavrova-Anderson J."/>
            <person name="Brown R."/>
            <person name="Browne H."/>
            <person name="Corton N."/>
            <person name="Hauser H."/>
            <person name="Gamble J."/>
            <person name="Gilderthorp R."/>
            <person name="Marcello L."/>
            <person name="McQuillan J."/>
            <person name="Otto T.D."/>
            <person name="Quail M.A."/>
            <person name="Sanders M.J."/>
            <person name="van Tonder A."/>
            <person name="Ginger M.L."/>
            <person name="Field M.C."/>
            <person name="Barry J.D."/>
            <person name="Hertz-Fowler C."/>
            <person name="Berriman M."/>
        </authorList>
    </citation>
    <scope>NUCLEOTIDE SEQUENCE</scope>
    <source>
        <strain evidence="3">IL3000</strain>
    </source>
</reference>
<protein>
    <submittedName>
        <fullName evidence="3">Uncharacterized protein TCIL3000_11_2600</fullName>
    </submittedName>
</protein>
<feature type="region of interest" description="Disordered" evidence="1">
    <location>
        <begin position="136"/>
        <end position="193"/>
    </location>
</feature>
<proteinExistence type="predicted"/>
<sequence length="193" mass="22531">MWDVHKEIHITEHHQAPLEHAHTHTGRQCRAFKHSLLLLHLTFPSVHDFVPNFFPFLNFVCLASSLSYFFGVRFGFVFKKKRVKLTPLASQQISTCFLACFPVVAFLNCSVVPFQEYPHHCQPKVGKKEMVDKKLPATRPLPRKREEDVRKKKGKRTYTDAPNMKKKRKKTYIPPHLQLKAAATHQEERCTEE</sequence>
<dbReference type="EMBL" id="HE575324">
    <property type="protein sequence ID" value="CCC94868.1"/>
    <property type="molecule type" value="Genomic_DNA"/>
</dbReference>
<dbReference type="VEuPathDB" id="TriTrypDB:TcIL3000.11.2600"/>
<name>G0UZP9_TRYCI</name>
<keyword evidence="2" id="KW-1133">Transmembrane helix</keyword>
<evidence type="ECO:0000256" key="1">
    <source>
        <dbReference type="SAM" id="MobiDB-lite"/>
    </source>
</evidence>
<gene>
    <name evidence="3" type="ORF">TCIL3000_11_2600</name>
</gene>
<keyword evidence="2" id="KW-0472">Membrane</keyword>